<keyword evidence="2" id="KW-0346">Stress response</keyword>
<dbReference type="SUPFAM" id="SSF46565">
    <property type="entry name" value="Chaperone J-domain"/>
    <property type="match status" value="1"/>
</dbReference>
<sequence length="191" mass="21524">VYTLDSLCCSSCVLLKDIHHLFLLNPQPLSISLPQEFHMFAASLIQPSFLSSDIKSSRSISAYFSRKFVAIHTTTENRGPCSWGTKMTSPASLYEVLGISTGASCHEIKSACRKLARTCHPDVVTMNQKENSANQFTKIHSAYSTLSDPDKRAQYDREIYGYRRSAKMASMSGRYQTFSQAGRKWETDQCW</sequence>
<proteinExistence type="evidence at transcript level"/>
<name>H6VUT8_AMMMO</name>
<dbReference type="PANTHER" id="PTHR44240:SF34">
    <property type="entry name" value="CHAPERONE PROTEIN DNAJ 11"/>
    <property type="match status" value="1"/>
</dbReference>
<dbReference type="PROSITE" id="PS50076">
    <property type="entry name" value="DNAJ_2"/>
    <property type="match status" value="1"/>
</dbReference>
<organism evidence="2">
    <name type="scientific">Ammopiptanthus mongolicus</name>
    <name type="common">Piptanthus mongolicus</name>
    <dbReference type="NCBI Taxonomy" id="126911"/>
    <lineage>
        <taxon>Eukaryota</taxon>
        <taxon>Viridiplantae</taxon>
        <taxon>Streptophyta</taxon>
        <taxon>Embryophyta</taxon>
        <taxon>Tracheophyta</taxon>
        <taxon>Spermatophyta</taxon>
        <taxon>Magnoliopsida</taxon>
        <taxon>eudicotyledons</taxon>
        <taxon>Gunneridae</taxon>
        <taxon>Pentapetalae</taxon>
        <taxon>rosids</taxon>
        <taxon>fabids</taxon>
        <taxon>Fabales</taxon>
        <taxon>Fabaceae</taxon>
        <taxon>Papilionoideae</taxon>
        <taxon>50 kb inversion clade</taxon>
        <taxon>genistoids sensu lato</taxon>
        <taxon>core genistoids</taxon>
        <taxon>Sophoreae</taxon>
        <taxon>Ammopiptanthus</taxon>
    </lineage>
</organism>
<reference evidence="2" key="1">
    <citation type="journal article" date="2012" name="Plant Cell Rep.">
        <title>Reference gene selection for qPCR in Ammopiptanthus mongolicus under abiotic stresses and expression analysis of seven ROS-scavenging enzyme genes.</title>
        <authorList>
            <person name="Shi J."/>
            <person name="Liu M."/>
            <person name="Shi J."/>
            <person name="Zheng G."/>
            <person name="Wang Y."/>
            <person name="Wang J."/>
            <person name="Chen Y."/>
            <person name="Lu C."/>
            <person name="Yin W."/>
        </authorList>
    </citation>
    <scope>NUCLEOTIDE SEQUENCE</scope>
</reference>
<dbReference type="AlphaFoldDB" id="H6VUT8"/>
<evidence type="ECO:0000259" key="1">
    <source>
        <dbReference type="PROSITE" id="PS50076"/>
    </source>
</evidence>
<dbReference type="PANTHER" id="PTHR44240">
    <property type="entry name" value="DNAJ DOMAIN (PROKARYOTIC HEAT SHOCK PROTEIN)-RELATED"/>
    <property type="match status" value="1"/>
</dbReference>
<dbReference type="InterPro" id="IPR036869">
    <property type="entry name" value="J_dom_sf"/>
</dbReference>
<dbReference type="Pfam" id="PF00226">
    <property type="entry name" value="DnaJ"/>
    <property type="match status" value="1"/>
</dbReference>
<protein>
    <submittedName>
        <fullName evidence="2">Heat shock protein</fullName>
    </submittedName>
</protein>
<dbReference type="CDD" id="cd06257">
    <property type="entry name" value="DnaJ"/>
    <property type="match status" value="1"/>
</dbReference>
<dbReference type="EMBL" id="JN885971">
    <property type="protein sequence ID" value="AFC01202.1"/>
    <property type="molecule type" value="mRNA"/>
</dbReference>
<dbReference type="Gene3D" id="1.10.287.110">
    <property type="entry name" value="DnaJ domain"/>
    <property type="match status" value="1"/>
</dbReference>
<dbReference type="InterPro" id="IPR018253">
    <property type="entry name" value="DnaJ_domain_CS"/>
</dbReference>
<feature type="non-terminal residue" evidence="2">
    <location>
        <position position="1"/>
    </location>
</feature>
<accession>H6VUT8</accession>
<evidence type="ECO:0000313" key="2">
    <source>
        <dbReference type="EMBL" id="AFC01202.1"/>
    </source>
</evidence>
<dbReference type="InterPro" id="IPR052276">
    <property type="entry name" value="Diphthamide-biosynth_chaperone"/>
</dbReference>
<feature type="domain" description="J" evidence="1">
    <location>
        <begin position="92"/>
        <end position="159"/>
    </location>
</feature>
<dbReference type="PROSITE" id="PS00636">
    <property type="entry name" value="DNAJ_1"/>
    <property type="match status" value="1"/>
</dbReference>
<dbReference type="SMART" id="SM00271">
    <property type="entry name" value="DnaJ"/>
    <property type="match status" value="1"/>
</dbReference>
<dbReference type="PRINTS" id="PR00625">
    <property type="entry name" value="JDOMAIN"/>
</dbReference>
<dbReference type="InterPro" id="IPR001623">
    <property type="entry name" value="DnaJ_domain"/>
</dbReference>